<dbReference type="Proteomes" id="UP001431776">
    <property type="component" value="Unassembled WGS sequence"/>
</dbReference>
<accession>A0AAW6U9W4</accession>
<dbReference type="AlphaFoldDB" id="A0AAW6U9W4"/>
<comment type="caution">
    <text evidence="1">The sequence shown here is derived from an EMBL/GenBank/DDBJ whole genome shotgun (WGS) entry which is preliminary data.</text>
</comment>
<evidence type="ECO:0000313" key="2">
    <source>
        <dbReference type="Proteomes" id="UP001431776"/>
    </source>
</evidence>
<dbReference type="EMBL" id="JASCXX010000082">
    <property type="protein sequence ID" value="MDI6451888.1"/>
    <property type="molecule type" value="Genomic_DNA"/>
</dbReference>
<protein>
    <submittedName>
        <fullName evidence="1">Uncharacterized protein</fullName>
    </submittedName>
</protein>
<keyword evidence="2" id="KW-1185">Reference proteome</keyword>
<name>A0AAW6U9W4_9BACT</name>
<sequence>DYTDLIGMLVPGNGNQQHAAACIFFELKWADSIVPNLAYLETKYRISRRVLQRTRAKLARLGLIEHVSYLNSRYGGQHGWKLSSRFETALRQLALKCAAFRDKNSSRLKDETLLVFLEGGRVCGRSDSARRVDRI</sequence>
<dbReference type="RefSeq" id="WP_349247293.1">
    <property type="nucleotide sequence ID" value="NZ_JASCXX010000082.1"/>
</dbReference>
<organism evidence="1 2">
    <name type="scientific">Anaerobaca lacustris</name>
    <dbReference type="NCBI Taxonomy" id="3044600"/>
    <lineage>
        <taxon>Bacteria</taxon>
        <taxon>Pseudomonadati</taxon>
        <taxon>Planctomycetota</taxon>
        <taxon>Phycisphaerae</taxon>
        <taxon>Sedimentisphaerales</taxon>
        <taxon>Anaerobacaceae</taxon>
        <taxon>Anaerobaca</taxon>
    </lineage>
</organism>
<gene>
    <name evidence="1" type="ORF">QJ522_22710</name>
</gene>
<feature type="non-terminal residue" evidence="1">
    <location>
        <position position="1"/>
    </location>
</feature>
<proteinExistence type="predicted"/>
<evidence type="ECO:0000313" key="1">
    <source>
        <dbReference type="EMBL" id="MDI6451888.1"/>
    </source>
</evidence>
<reference evidence="1" key="1">
    <citation type="submission" date="2023-05" db="EMBL/GenBank/DDBJ databases">
        <title>Anaerotaeda fermentans gen. nov., sp. nov., a novel anaerobic planctomycete of the new family within the order Sedimentisphaerales isolated from Taman Peninsula, Russia.</title>
        <authorList>
            <person name="Khomyakova M.A."/>
            <person name="Merkel A.Y."/>
            <person name="Slobodkin A.I."/>
        </authorList>
    </citation>
    <scope>NUCLEOTIDE SEQUENCE</scope>
    <source>
        <strain evidence="1">M17dextr</strain>
    </source>
</reference>